<gene>
    <name evidence="1" type="ORF">KFE25_000834</name>
</gene>
<dbReference type="InterPro" id="IPR001345">
    <property type="entry name" value="PG/BPGM_mutase_AS"/>
</dbReference>
<dbReference type="PANTHER" id="PTHR48100">
    <property type="entry name" value="BROAD-SPECIFICITY PHOSPHATASE YOR283W-RELATED"/>
    <property type="match status" value="1"/>
</dbReference>
<dbReference type="SUPFAM" id="SSF53254">
    <property type="entry name" value="Phosphoglycerate mutase-like"/>
    <property type="match status" value="1"/>
</dbReference>
<evidence type="ECO:0000313" key="2">
    <source>
        <dbReference type="Proteomes" id="UP000751190"/>
    </source>
</evidence>
<dbReference type="InterPro" id="IPR029033">
    <property type="entry name" value="His_PPase_superfam"/>
</dbReference>
<keyword evidence="2" id="KW-1185">Reference proteome</keyword>
<dbReference type="AlphaFoldDB" id="A0A8J5XM83"/>
<reference evidence="1" key="1">
    <citation type="submission" date="2021-05" db="EMBL/GenBank/DDBJ databases">
        <title>The genome of the haptophyte Pavlova lutheri (Diacronema luteri, Pavlovales) - a model for lipid biosynthesis in eukaryotic algae.</title>
        <authorList>
            <person name="Hulatt C.J."/>
            <person name="Posewitz M.C."/>
        </authorList>
    </citation>
    <scope>NUCLEOTIDE SEQUENCE</scope>
    <source>
        <strain evidence="1">NIVA-4/92</strain>
    </source>
</reference>
<evidence type="ECO:0000313" key="1">
    <source>
        <dbReference type="EMBL" id="KAG8467518.1"/>
    </source>
</evidence>
<comment type="caution">
    <text evidence="1">The sequence shown here is derived from an EMBL/GenBank/DDBJ whole genome shotgun (WGS) entry which is preliminary data.</text>
</comment>
<dbReference type="PROSITE" id="PS00175">
    <property type="entry name" value="PG_MUTASE"/>
    <property type="match status" value="1"/>
</dbReference>
<dbReference type="Pfam" id="PF00300">
    <property type="entry name" value="His_Phos_1"/>
    <property type="match status" value="1"/>
</dbReference>
<dbReference type="InterPro" id="IPR050275">
    <property type="entry name" value="PGM_Phosphatase"/>
</dbReference>
<dbReference type="PANTHER" id="PTHR48100:SF54">
    <property type="entry name" value="PHOSPHATASE SPAC5H10.03-RELATED"/>
    <property type="match status" value="1"/>
</dbReference>
<dbReference type="OrthoDB" id="496981at2759"/>
<dbReference type="GO" id="GO:0016791">
    <property type="term" value="F:phosphatase activity"/>
    <property type="evidence" value="ECO:0007669"/>
    <property type="project" value="TreeGrafter"/>
</dbReference>
<sequence>MGGGPCKRRTPQPAHKVVYLIRHGQAEHNVSGDLTIRDPPLTEQGRAQAAGLLASAPVLHGRTVELVVASPMRRTLETARIAFASQHTRPLFVAHPDAQETGTHPSDTGSDADVLGREFGEFDLSMCADGWYVKASPYDSRTRERHAAGCDALRARLERLGAWLLARSEKSIALVAHHGVFAHLVGVEMELSNCEVLESTLDAGGWSVQRAASDVVQVMDGHARLITNYDGHVLCGTVGAIRAVHGKRAAIVSERHNDARERVAGDGEAVHVAGQDARAREPSAAATDASLVHVEARQPSLGSAPPVRARGGGFFRNRLAALASAGTASATSDHVPTMRKLAVGAGMFAFAGVAILGARSGDKCPVSPRSLARHASSRG</sequence>
<dbReference type="Proteomes" id="UP000751190">
    <property type="component" value="Unassembled WGS sequence"/>
</dbReference>
<dbReference type="CDD" id="cd07067">
    <property type="entry name" value="HP_PGM_like"/>
    <property type="match status" value="1"/>
</dbReference>
<dbReference type="EMBL" id="JAGTXO010000006">
    <property type="protein sequence ID" value="KAG8467518.1"/>
    <property type="molecule type" value="Genomic_DNA"/>
</dbReference>
<proteinExistence type="predicted"/>
<dbReference type="GO" id="GO:0005737">
    <property type="term" value="C:cytoplasm"/>
    <property type="evidence" value="ECO:0007669"/>
    <property type="project" value="TreeGrafter"/>
</dbReference>
<organism evidence="1 2">
    <name type="scientific">Diacronema lutheri</name>
    <name type="common">Unicellular marine alga</name>
    <name type="synonym">Monochrysis lutheri</name>
    <dbReference type="NCBI Taxonomy" id="2081491"/>
    <lineage>
        <taxon>Eukaryota</taxon>
        <taxon>Haptista</taxon>
        <taxon>Haptophyta</taxon>
        <taxon>Pavlovophyceae</taxon>
        <taxon>Pavlovales</taxon>
        <taxon>Pavlovaceae</taxon>
        <taxon>Diacronema</taxon>
    </lineage>
</organism>
<dbReference type="InterPro" id="IPR013078">
    <property type="entry name" value="His_Pase_superF_clade-1"/>
</dbReference>
<dbReference type="Gene3D" id="3.40.50.1240">
    <property type="entry name" value="Phosphoglycerate mutase-like"/>
    <property type="match status" value="1"/>
</dbReference>
<accession>A0A8J5XM83</accession>
<name>A0A8J5XM83_DIALT</name>
<dbReference type="SMART" id="SM00855">
    <property type="entry name" value="PGAM"/>
    <property type="match status" value="1"/>
</dbReference>
<protein>
    <submittedName>
        <fullName evidence="1">Uncharacterized protein</fullName>
    </submittedName>
</protein>